<dbReference type="PROSITE" id="PS50950">
    <property type="entry name" value="ZF_THAP"/>
    <property type="match status" value="1"/>
</dbReference>
<comment type="similarity">
    <text evidence="2">Belongs to the THAP1 family.</text>
</comment>
<dbReference type="SMART" id="SM00980">
    <property type="entry name" value="THAP"/>
    <property type="match status" value="1"/>
</dbReference>
<reference evidence="15 16" key="1">
    <citation type="journal article" date="2018" name="Elife">
        <title>Firefly genomes illuminate parallel origins of bioluminescence in beetles.</title>
        <authorList>
            <person name="Fallon T.R."/>
            <person name="Lower S.E."/>
            <person name="Chang C.H."/>
            <person name="Bessho-Uehara M."/>
            <person name="Martin G.J."/>
            <person name="Bewick A.J."/>
            <person name="Behringer M."/>
            <person name="Debat H.J."/>
            <person name="Wong I."/>
            <person name="Day J.C."/>
            <person name="Suvorov A."/>
            <person name="Silva C.J."/>
            <person name="Stanger-Hall K.F."/>
            <person name="Hall D.W."/>
            <person name="Schmitz R.J."/>
            <person name="Nelson D.R."/>
            <person name="Lewis S.M."/>
            <person name="Shigenobu S."/>
            <person name="Bybee S.M."/>
            <person name="Larracuente A.M."/>
            <person name="Oba Y."/>
            <person name="Weng J.K."/>
        </authorList>
    </citation>
    <scope>NUCLEOTIDE SEQUENCE [LARGE SCALE GENOMIC DNA]</scope>
    <source>
        <strain evidence="15">1611_PpyrPB1</strain>
        <tissue evidence="15">Whole body</tissue>
    </source>
</reference>
<evidence type="ECO:0000256" key="9">
    <source>
        <dbReference type="ARBA" id="ARBA00023163"/>
    </source>
</evidence>
<feature type="domain" description="THAP-type" evidence="14">
    <location>
        <begin position="1"/>
        <end position="82"/>
    </location>
</feature>
<evidence type="ECO:0000256" key="13">
    <source>
        <dbReference type="SAM" id="MobiDB-lite"/>
    </source>
</evidence>
<dbReference type="InParanoid" id="A0A5N4AWM9"/>
<evidence type="ECO:0000256" key="8">
    <source>
        <dbReference type="ARBA" id="ARBA00023125"/>
    </source>
</evidence>
<evidence type="ECO:0000256" key="3">
    <source>
        <dbReference type="ARBA" id="ARBA00022723"/>
    </source>
</evidence>
<evidence type="ECO:0000256" key="6">
    <source>
        <dbReference type="ARBA" id="ARBA00023015"/>
    </source>
</evidence>
<proteinExistence type="inferred from homology"/>
<dbReference type="AlphaFoldDB" id="A0A5N4AWM9"/>
<dbReference type="Pfam" id="PF21787">
    <property type="entry name" value="TNP-like_RNaseH_N"/>
    <property type="match status" value="1"/>
</dbReference>
<dbReference type="InterPro" id="IPR048365">
    <property type="entry name" value="TNP-like_RNaseH_N"/>
</dbReference>
<evidence type="ECO:0000256" key="10">
    <source>
        <dbReference type="ARBA" id="ARBA00023242"/>
    </source>
</evidence>
<evidence type="ECO:0000259" key="14">
    <source>
        <dbReference type="PROSITE" id="PS50950"/>
    </source>
</evidence>
<dbReference type="EMBL" id="VVIM01000002">
    <property type="protein sequence ID" value="KAB0801739.1"/>
    <property type="molecule type" value="Genomic_DNA"/>
</dbReference>
<dbReference type="PANTHER" id="PTHR46600:SF1">
    <property type="entry name" value="THAP DOMAIN-CONTAINING PROTEIN 1"/>
    <property type="match status" value="1"/>
</dbReference>
<dbReference type="SUPFAM" id="SSF57716">
    <property type="entry name" value="Glucocorticoid receptor-like (DNA-binding domain)"/>
    <property type="match status" value="1"/>
</dbReference>
<dbReference type="PANTHER" id="PTHR46600">
    <property type="entry name" value="THAP DOMAIN-CONTAINING"/>
    <property type="match status" value="1"/>
</dbReference>
<comment type="subcellular location">
    <subcellularLocation>
        <location evidence="1">Nucleus</location>
        <location evidence="1">Nucleoplasm</location>
    </subcellularLocation>
</comment>
<dbReference type="GO" id="GO:0043565">
    <property type="term" value="F:sequence-specific DNA binding"/>
    <property type="evidence" value="ECO:0007669"/>
    <property type="project" value="InterPro"/>
</dbReference>
<evidence type="ECO:0000256" key="11">
    <source>
        <dbReference type="ARBA" id="ARBA00023306"/>
    </source>
</evidence>
<dbReference type="GO" id="GO:0008270">
    <property type="term" value="F:zinc ion binding"/>
    <property type="evidence" value="ECO:0007669"/>
    <property type="project" value="UniProtKB-KW"/>
</dbReference>
<dbReference type="SMART" id="SM00692">
    <property type="entry name" value="DM3"/>
    <property type="match status" value="1"/>
</dbReference>
<organism evidence="15 16">
    <name type="scientific">Photinus pyralis</name>
    <name type="common">Common eastern firefly</name>
    <name type="synonym">Lampyris pyralis</name>
    <dbReference type="NCBI Taxonomy" id="7054"/>
    <lineage>
        <taxon>Eukaryota</taxon>
        <taxon>Metazoa</taxon>
        <taxon>Ecdysozoa</taxon>
        <taxon>Arthropoda</taxon>
        <taxon>Hexapoda</taxon>
        <taxon>Insecta</taxon>
        <taxon>Pterygota</taxon>
        <taxon>Neoptera</taxon>
        <taxon>Endopterygota</taxon>
        <taxon>Coleoptera</taxon>
        <taxon>Polyphaga</taxon>
        <taxon>Elateriformia</taxon>
        <taxon>Elateroidea</taxon>
        <taxon>Lampyridae</taxon>
        <taxon>Lampyrinae</taxon>
        <taxon>Photinus</taxon>
    </lineage>
</organism>
<dbReference type="Pfam" id="PF21788">
    <property type="entry name" value="TNP-like_GBD"/>
    <property type="match status" value="1"/>
</dbReference>
<evidence type="ECO:0000313" key="15">
    <source>
        <dbReference type="EMBL" id="KAB0801739.1"/>
    </source>
</evidence>
<evidence type="ECO:0000256" key="5">
    <source>
        <dbReference type="ARBA" id="ARBA00022833"/>
    </source>
</evidence>
<protein>
    <recommendedName>
        <fullName evidence="14">THAP-type domain-containing protein</fullName>
    </recommendedName>
</protein>
<evidence type="ECO:0000256" key="7">
    <source>
        <dbReference type="ARBA" id="ARBA00023054"/>
    </source>
</evidence>
<dbReference type="Proteomes" id="UP000327044">
    <property type="component" value="Unassembled WGS sequence"/>
</dbReference>
<dbReference type="InterPro" id="IPR006612">
    <property type="entry name" value="THAP_Znf"/>
</dbReference>
<keyword evidence="7" id="KW-0175">Coiled coil</keyword>
<feature type="region of interest" description="Disordered" evidence="13">
    <location>
        <begin position="89"/>
        <end position="123"/>
    </location>
</feature>
<gene>
    <name evidence="15" type="ORF">PPYR_03925</name>
</gene>
<dbReference type="InterPro" id="IPR026516">
    <property type="entry name" value="THAP1/10"/>
</dbReference>
<evidence type="ECO:0000256" key="12">
    <source>
        <dbReference type="PROSITE-ProRule" id="PRU00309"/>
    </source>
</evidence>
<keyword evidence="11" id="KW-0131">Cell cycle</keyword>
<name>A0A5N4AWM9_PHOPY</name>
<accession>A0A5N4AWM9</accession>
<keyword evidence="3" id="KW-0479">Metal-binding</keyword>
<keyword evidence="4 12" id="KW-0863">Zinc-finger</keyword>
<keyword evidence="9" id="KW-0804">Transcription</keyword>
<dbReference type="InterPro" id="IPR048366">
    <property type="entry name" value="TNP-like_GBD"/>
</dbReference>
<evidence type="ECO:0000256" key="1">
    <source>
        <dbReference type="ARBA" id="ARBA00004642"/>
    </source>
</evidence>
<evidence type="ECO:0000256" key="2">
    <source>
        <dbReference type="ARBA" id="ARBA00006177"/>
    </source>
</evidence>
<keyword evidence="6" id="KW-0805">Transcription regulation</keyword>
<sequence>MGGCAAEGCSNSAKKGFLMKRFPRDPKRKQEWMEWIIKMKKGNWQPTDAMRLCEVHFGPEMWEKTRVDGKRVLKCNAVPTMFAFSKSTLTRKAPTPENTSVQELNQTTDYGISDPEPSTSAASSDILSVTLDENIRESSPSTLTASTSFIDVHKDCKSKFLRYEKMYIRERQKARRYKQMLCNIKKENKTLKDKASNIPDEYPILRNIFNEDQVEVLKKRKSNRSSKGLKWSNSTITKSLKLKFSCGGNGYEELLKQGHPLPSKRTLQRRLQNLTFDSGILIEVFEFLQTKVESFCEFEKDCVLVLDEMAITPGNTYDSSLSKYFGDVTLPEHTGIATHVLVFMLGGITVRWKQVVAYYYTSNSVNGTVFKDIIMEILKRAEELKLNILSVTSDMGASNQALWKALGVMAGRHSETKCKIPHPINNNEYVYMFADAPHLFKNIKSMLLSNKIIRIPDTLKEKYKLPTNEIRANHISEIAAYQEEHEFKLAPRLSEADLLPSHFNKMKVSTSTNIISHNVSSALKFLAEEMKKPEYLTTAWFLDQVEQWFYLMTSRHPSSALSKYNKCAYTDSITFLKDFMHIFKSLEVGVKKVWKPSQTGVLITTQSLLELQENLLENKQYKFILTSRFTQDCLENLFCVLRSKQVVPNALQVKNHLKLICVAQYLKNPIRGSYDEDDREFLSGFLDTLPHLIRKYDE</sequence>
<evidence type="ECO:0000313" key="16">
    <source>
        <dbReference type="Proteomes" id="UP000327044"/>
    </source>
</evidence>
<keyword evidence="8 12" id="KW-0238">DNA-binding</keyword>
<keyword evidence="10" id="KW-0539">Nucleus</keyword>
<dbReference type="GO" id="GO:0005654">
    <property type="term" value="C:nucleoplasm"/>
    <property type="evidence" value="ECO:0007669"/>
    <property type="project" value="UniProtKB-SubCell"/>
</dbReference>
<keyword evidence="16" id="KW-1185">Reference proteome</keyword>
<dbReference type="Pfam" id="PF05485">
    <property type="entry name" value="THAP"/>
    <property type="match status" value="1"/>
</dbReference>
<evidence type="ECO:0000256" key="4">
    <source>
        <dbReference type="ARBA" id="ARBA00022771"/>
    </source>
</evidence>
<keyword evidence="5" id="KW-0862">Zinc</keyword>
<comment type="caution">
    <text evidence="15">The sequence shown here is derived from an EMBL/GenBank/DDBJ whole genome shotgun (WGS) entry which is preliminary data.</text>
</comment>